<sequence length="144" mass="16653">MSCLDFSCNVSEHSESERLYKERRRYMWGLTRGKGVGRWGQGGPSTELKTLIQLNGEGMGETKKKRGIGETAQEHIQCGPHQNKKQKQEEEHPPLRWSSFYHSHLVSSPFTNTVTFSHQSCLCWTLLLYIYTYSVSLQAFVFYI</sequence>
<gene>
    <name evidence="2" type="ORF">CHARACLAT_029932</name>
</gene>
<keyword evidence="1" id="KW-1133">Transmembrane helix</keyword>
<name>A0ABU7EPM0_9TELE</name>
<dbReference type="EMBL" id="JAHUTJ010061745">
    <property type="protein sequence ID" value="MED6288790.1"/>
    <property type="molecule type" value="Genomic_DNA"/>
</dbReference>
<evidence type="ECO:0000256" key="1">
    <source>
        <dbReference type="SAM" id="Phobius"/>
    </source>
</evidence>
<reference evidence="2 3" key="1">
    <citation type="submission" date="2021-06" db="EMBL/GenBank/DDBJ databases">
        <authorList>
            <person name="Palmer J.M."/>
        </authorList>
    </citation>
    <scope>NUCLEOTIDE SEQUENCE [LARGE SCALE GENOMIC DNA]</scope>
    <source>
        <strain evidence="2 3">CL_MEX2019</strain>
        <tissue evidence="2">Muscle</tissue>
    </source>
</reference>
<keyword evidence="3" id="KW-1185">Reference proteome</keyword>
<proteinExistence type="predicted"/>
<accession>A0ABU7EPM0</accession>
<evidence type="ECO:0000313" key="2">
    <source>
        <dbReference type="EMBL" id="MED6288790.1"/>
    </source>
</evidence>
<protein>
    <submittedName>
        <fullName evidence="2">Uncharacterized protein</fullName>
    </submittedName>
</protein>
<organism evidence="2 3">
    <name type="scientific">Characodon lateralis</name>
    <dbReference type="NCBI Taxonomy" id="208331"/>
    <lineage>
        <taxon>Eukaryota</taxon>
        <taxon>Metazoa</taxon>
        <taxon>Chordata</taxon>
        <taxon>Craniata</taxon>
        <taxon>Vertebrata</taxon>
        <taxon>Euteleostomi</taxon>
        <taxon>Actinopterygii</taxon>
        <taxon>Neopterygii</taxon>
        <taxon>Teleostei</taxon>
        <taxon>Neoteleostei</taxon>
        <taxon>Acanthomorphata</taxon>
        <taxon>Ovalentaria</taxon>
        <taxon>Atherinomorphae</taxon>
        <taxon>Cyprinodontiformes</taxon>
        <taxon>Goodeidae</taxon>
        <taxon>Characodon</taxon>
    </lineage>
</organism>
<keyword evidence="1" id="KW-0472">Membrane</keyword>
<keyword evidence="1" id="KW-0812">Transmembrane</keyword>
<feature type="transmembrane region" description="Helical" evidence="1">
    <location>
        <begin position="124"/>
        <end position="143"/>
    </location>
</feature>
<evidence type="ECO:0000313" key="3">
    <source>
        <dbReference type="Proteomes" id="UP001352852"/>
    </source>
</evidence>
<comment type="caution">
    <text evidence="2">The sequence shown here is derived from an EMBL/GenBank/DDBJ whole genome shotgun (WGS) entry which is preliminary data.</text>
</comment>
<dbReference type="Proteomes" id="UP001352852">
    <property type="component" value="Unassembled WGS sequence"/>
</dbReference>